<dbReference type="AlphaFoldDB" id="A0A699T5M9"/>
<sequence>MANLSNPTHPCGSRTTQTPPAGASSHRKKHPFRVARRTFLVVMAWDGSCGGCDGTAV</sequence>
<name>A0A699T5M9_TANCI</name>
<reference evidence="2" key="1">
    <citation type="journal article" date="2019" name="Sci. Rep.">
        <title>Draft genome of Tanacetum cinerariifolium, the natural source of mosquito coil.</title>
        <authorList>
            <person name="Yamashiro T."/>
            <person name="Shiraishi A."/>
            <person name="Satake H."/>
            <person name="Nakayama K."/>
        </authorList>
    </citation>
    <scope>NUCLEOTIDE SEQUENCE</scope>
</reference>
<feature type="non-terminal residue" evidence="2">
    <location>
        <position position="57"/>
    </location>
</feature>
<organism evidence="2">
    <name type="scientific">Tanacetum cinerariifolium</name>
    <name type="common">Dalmatian daisy</name>
    <name type="synonym">Chrysanthemum cinerariifolium</name>
    <dbReference type="NCBI Taxonomy" id="118510"/>
    <lineage>
        <taxon>Eukaryota</taxon>
        <taxon>Viridiplantae</taxon>
        <taxon>Streptophyta</taxon>
        <taxon>Embryophyta</taxon>
        <taxon>Tracheophyta</taxon>
        <taxon>Spermatophyta</taxon>
        <taxon>Magnoliopsida</taxon>
        <taxon>eudicotyledons</taxon>
        <taxon>Gunneridae</taxon>
        <taxon>Pentapetalae</taxon>
        <taxon>asterids</taxon>
        <taxon>campanulids</taxon>
        <taxon>Asterales</taxon>
        <taxon>Asteraceae</taxon>
        <taxon>Asteroideae</taxon>
        <taxon>Anthemideae</taxon>
        <taxon>Anthemidinae</taxon>
        <taxon>Tanacetum</taxon>
    </lineage>
</organism>
<protein>
    <submittedName>
        <fullName evidence="2">Uncharacterized protein</fullName>
    </submittedName>
</protein>
<evidence type="ECO:0000256" key="1">
    <source>
        <dbReference type="SAM" id="MobiDB-lite"/>
    </source>
</evidence>
<comment type="caution">
    <text evidence="2">The sequence shown here is derived from an EMBL/GenBank/DDBJ whole genome shotgun (WGS) entry which is preliminary data.</text>
</comment>
<feature type="compositionally biased region" description="Polar residues" evidence="1">
    <location>
        <begin position="1"/>
        <end position="19"/>
    </location>
</feature>
<dbReference type="EMBL" id="BKCJ011218952">
    <property type="protein sequence ID" value="GFD05537.1"/>
    <property type="molecule type" value="Genomic_DNA"/>
</dbReference>
<feature type="region of interest" description="Disordered" evidence="1">
    <location>
        <begin position="1"/>
        <end position="32"/>
    </location>
</feature>
<gene>
    <name evidence="2" type="ORF">Tci_877506</name>
</gene>
<accession>A0A699T5M9</accession>
<proteinExistence type="predicted"/>
<evidence type="ECO:0000313" key="2">
    <source>
        <dbReference type="EMBL" id="GFD05537.1"/>
    </source>
</evidence>